<accession>A0ABR9UKW0</accession>
<evidence type="ECO:0000256" key="9">
    <source>
        <dbReference type="HAMAP-Rule" id="MF_00067"/>
    </source>
</evidence>
<dbReference type="Pfam" id="PF13580">
    <property type="entry name" value="SIS_2"/>
    <property type="match status" value="1"/>
</dbReference>
<comment type="miscellaneous">
    <text evidence="9">The reaction produces a racemic mixture of D-glycero-alpha-D-manno-heptose 7-phosphate and D-glycero-beta-D-manno-heptose 7-phosphate.</text>
</comment>
<feature type="binding site" evidence="9">
    <location>
        <position position="471"/>
    </location>
    <ligand>
        <name>Zn(2+)</name>
        <dbReference type="ChEBI" id="CHEBI:29105"/>
    </ligand>
</feature>
<evidence type="ECO:0000256" key="2">
    <source>
        <dbReference type="ARBA" id="ARBA00004496"/>
    </source>
</evidence>
<evidence type="ECO:0000256" key="4">
    <source>
        <dbReference type="ARBA" id="ARBA00022490"/>
    </source>
</evidence>
<name>A0ABR9UKW0_9CHRO</name>
<feature type="binding site" evidence="9">
    <location>
        <begin position="531"/>
        <end position="533"/>
    </location>
    <ligand>
        <name>substrate</name>
    </ligand>
</feature>
<evidence type="ECO:0000256" key="6">
    <source>
        <dbReference type="ARBA" id="ARBA00022833"/>
    </source>
</evidence>
<evidence type="ECO:0000256" key="3">
    <source>
        <dbReference type="ARBA" id="ARBA00009894"/>
    </source>
</evidence>
<dbReference type="InterPro" id="IPR028098">
    <property type="entry name" value="Glyco_trans_4-like_N"/>
</dbReference>
<feature type="domain" description="SIS" evidence="10">
    <location>
        <begin position="447"/>
        <end position="603"/>
    </location>
</feature>
<evidence type="ECO:0000256" key="8">
    <source>
        <dbReference type="ARBA" id="ARBA00023277"/>
    </source>
</evidence>
<feature type="binding site" evidence="9">
    <location>
        <position position="475"/>
    </location>
    <ligand>
        <name>Zn(2+)</name>
        <dbReference type="ChEBI" id="CHEBI:29105"/>
    </ligand>
</feature>
<dbReference type="InterPro" id="IPR004515">
    <property type="entry name" value="Phosphoheptose_Isoase"/>
</dbReference>
<feature type="binding site" evidence="9">
    <location>
        <position position="583"/>
    </location>
    <ligand>
        <name>substrate</name>
    </ligand>
</feature>
<dbReference type="InterPro" id="IPR001347">
    <property type="entry name" value="SIS_dom"/>
</dbReference>
<dbReference type="CDD" id="cd05006">
    <property type="entry name" value="SIS_GmhA"/>
    <property type="match status" value="1"/>
</dbReference>
<sequence>MKRIALISEHASPLGTFGGADSGGQNVYVGQVAKHLAVLGYEVDIFTRRDCPKLPEIISWNGVRIIHVPAGASKYICKEELLPCMEEFTAYVLNFCQSTHYDLIHANFWMSAMVAAEVKRSLGIPFVVTFHALGRVRRFYQGKADGFPDARFAIEDRIVAEADFIIAECPQDQEDLLCLYHANPEKIAIIPCGFDPSEFYPIEKTHARAFLGLNSTEPLILQLGRLVPRKGVDTAICGFAKWLQQNRVSAQLLIVGGESETPDASLTPEIGRLRAIARRHSIEDQVRFVGRKCRDLLKYYYSAADVFITTPIYEPFGITPIEAMACGTPVIGSRVGGVKFTVKDEETGYLVPAKNPQAIADKLTTLYANPHRDLMSQQAIHRAQEYFTWQQVTHDIAALYTKIIQNHKPVTNSTLVEIDSSFAAAIDAFTRSRQQLIPAISQAAQAIFECVNAGGKVLVCGNGGSAADAQHFAAELVGRFRVPHRAGVPILALTADTAFLTAWANDVGFEYVFSRQVETFAKPGDLLLGISTSGRSPNMIAAFKTARSQQLRRVALLGNDGGELLNLADIAVVVPAFDTQRIQEVQIFVLHLLCELVEQFLLQSTQDLRLCGGKEMSFNEPY</sequence>
<keyword evidence="12" id="KW-1185">Reference proteome</keyword>
<dbReference type="Gene3D" id="3.40.50.10490">
    <property type="entry name" value="Glucose-6-phosphate isomerase like protein, domain 1"/>
    <property type="match status" value="1"/>
</dbReference>
<keyword evidence="5 9" id="KW-0479">Metal-binding</keyword>
<evidence type="ECO:0000256" key="7">
    <source>
        <dbReference type="ARBA" id="ARBA00023235"/>
    </source>
</evidence>
<dbReference type="EC" id="5.3.1.28" evidence="9"/>
<dbReference type="InterPro" id="IPR046348">
    <property type="entry name" value="SIS_dom_sf"/>
</dbReference>
<dbReference type="InterPro" id="IPR035461">
    <property type="entry name" value="GmhA/DiaA"/>
</dbReference>
<dbReference type="InterPro" id="IPR001296">
    <property type="entry name" value="Glyco_trans_1"/>
</dbReference>
<evidence type="ECO:0000313" key="12">
    <source>
        <dbReference type="Proteomes" id="UP000651156"/>
    </source>
</evidence>
<dbReference type="Pfam" id="PF00534">
    <property type="entry name" value="Glycos_transf_1"/>
    <property type="match status" value="1"/>
</dbReference>
<protein>
    <recommendedName>
        <fullName evidence="9">Phosphoheptose isomerase</fullName>
        <ecNumber evidence="9">5.3.1.28</ecNumber>
    </recommendedName>
    <alternativeName>
        <fullName evidence="9">Sedoheptulose 7-phosphate isomerase</fullName>
    </alternativeName>
</protein>
<evidence type="ECO:0000259" key="10">
    <source>
        <dbReference type="PROSITE" id="PS51464"/>
    </source>
</evidence>
<dbReference type="PANTHER" id="PTHR30390">
    <property type="entry name" value="SEDOHEPTULOSE 7-PHOSPHATE ISOMERASE / DNAA INITIATOR-ASSOCIATING FACTOR FOR REPLICATION INITIATION"/>
    <property type="match status" value="1"/>
</dbReference>
<dbReference type="CDD" id="cd03800">
    <property type="entry name" value="GT4_sucrose_synthase"/>
    <property type="match status" value="1"/>
</dbReference>
<dbReference type="Pfam" id="PF13439">
    <property type="entry name" value="Glyco_transf_4"/>
    <property type="match status" value="1"/>
</dbReference>
<keyword evidence="7 9" id="KW-0413">Isomerase</keyword>
<comment type="cofactor">
    <cofactor evidence="9">
        <name>Zn(2+)</name>
        <dbReference type="ChEBI" id="CHEBI:29105"/>
    </cofactor>
    <text evidence="9">Binds 1 zinc ion per subunit.</text>
</comment>
<gene>
    <name evidence="9" type="primary">gmhA</name>
    <name evidence="11" type="ORF">IQ230_00775</name>
</gene>
<keyword evidence="4 9" id="KW-0963">Cytoplasm</keyword>
<evidence type="ECO:0000313" key="11">
    <source>
        <dbReference type="EMBL" id="MBE9188921.1"/>
    </source>
</evidence>
<dbReference type="HAMAP" id="MF_00067">
    <property type="entry name" value="GmhA"/>
    <property type="match status" value="1"/>
</dbReference>
<feature type="binding site" evidence="9">
    <location>
        <position position="591"/>
    </location>
    <ligand>
        <name>Zn(2+)</name>
        <dbReference type="ChEBI" id="CHEBI:29105"/>
    </ligand>
</feature>
<evidence type="ECO:0000256" key="1">
    <source>
        <dbReference type="ARBA" id="ARBA00000348"/>
    </source>
</evidence>
<comment type="caution">
    <text evidence="11">The sequence shown here is derived from an EMBL/GenBank/DDBJ whole genome shotgun (WGS) entry which is preliminary data.</text>
</comment>
<dbReference type="SUPFAM" id="SSF53697">
    <property type="entry name" value="SIS domain"/>
    <property type="match status" value="1"/>
</dbReference>
<reference evidence="11 12" key="1">
    <citation type="submission" date="2020-10" db="EMBL/GenBank/DDBJ databases">
        <authorList>
            <person name="Castelo-Branco R."/>
            <person name="Eusebio N."/>
            <person name="Adriana R."/>
            <person name="Vieira A."/>
            <person name="Brugerolle De Fraissinette N."/>
            <person name="Rezende De Castro R."/>
            <person name="Schneider M.P."/>
            <person name="Vasconcelos V."/>
            <person name="Leao P.N."/>
        </authorList>
    </citation>
    <scope>NUCLEOTIDE SEQUENCE [LARGE SCALE GENOMIC DNA]</scope>
    <source>
        <strain evidence="11 12">LEGE 06123</strain>
    </source>
</reference>
<feature type="binding site" evidence="9">
    <location>
        <begin position="462"/>
        <end position="464"/>
    </location>
    <ligand>
        <name>substrate</name>
    </ligand>
</feature>
<comment type="catalytic activity">
    <reaction evidence="1 9">
        <text>2 D-sedoheptulose 7-phosphate = D-glycero-alpha-D-manno-heptose 7-phosphate + D-glycero-beta-D-manno-heptose 7-phosphate</text>
        <dbReference type="Rhea" id="RHEA:27489"/>
        <dbReference type="ChEBI" id="CHEBI:57483"/>
        <dbReference type="ChEBI" id="CHEBI:60203"/>
        <dbReference type="ChEBI" id="CHEBI:60204"/>
        <dbReference type="EC" id="5.3.1.28"/>
    </reaction>
</comment>
<keyword evidence="8 9" id="KW-0119">Carbohydrate metabolism</keyword>
<comment type="subcellular location">
    <subcellularLocation>
        <location evidence="2 9">Cytoplasm</location>
    </subcellularLocation>
</comment>
<organism evidence="11 12">
    <name type="scientific">Gloeocapsopsis crepidinum LEGE 06123</name>
    <dbReference type="NCBI Taxonomy" id="588587"/>
    <lineage>
        <taxon>Bacteria</taxon>
        <taxon>Bacillati</taxon>
        <taxon>Cyanobacteriota</taxon>
        <taxon>Cyanophyceae</taxon>
        <taxon>Oscillatoriophycideae</taxon>
        <taxon>Chroococcales</taxon>
        <taxon>Chroococcaceae</taxon>
        <taxon>Gloeocapsopsis</taxon>
    </lineage>
</organism>
<evidence type="ECO:0000256" key="5">
    <source>
        <dbReference type="ARBA" id="ARBA00022723"/>
    </source>
</evidence>
<dbReference type="SUPFAM" id="SSF53756">
    <property type="entry name" value="UDP-Glycosyltransferase/glycogen phosphorylase"/>
    <property type="match status" value="1"/>
</dbReference>
<dbReference type="EMBL" id="JADEWN010000001">
    <property type="protein sequence ID" value="MBE9188921.1"/>
    <property type="molecule type" value="Genomic_DNA"/>
</dbReference>
<feature type="binding site" evidence="9">
    <location>
        <position position="536"/>
    </location>
    <ligand>
        <name>substrate</name>
    </ligand>
</feature>
<comment type="similarity">
    <text evidence="3 9">Belongs to the SIS family. GmhA subfamily.</text>
</comment>
<dbReference type="PROSITE" id="PS51464">
    <property type="entry name" value="SIS"/>
    <property type="match status" value="1"/>
</dbReference>
<feature type="binding site" evidence="9">
    <location>
        <position position="475"/>
    </location>
    <ligand>
        <name>substrate</name>
    </ligand>
</feature>
<dbReference type="Gene3D" id="3.40.50.2000">
    <property type="entry name" value="Glycogen Phosphorylase B"/>
    <property type="match status" value="2"/>
</dbReference>
<dbReference type="InterPro" id="IPR050099">
    <property type="entry name" value="SIS_GmhA/DiaA_subfam"/>
</dbReference>
<dbReference type="RefSeq" id="WP_193929884.1">
    <property type="nucleotide sequence ID" value="NZ_CAWPMZ010000041.1"/>
</dbReference>
<feature type="binding site" evidence="9">
    <location>
        <position position="583"/>
    </location>
    <ligand>
        <name>Zn(2+)</name>
        <dbReference type="ChEBI" id="CHEBI:29105"/>
    </ligand>
</feature>
<comment type="function">
    <text evidence="9">Catalyzes the isomerization of sedoheptulose 7-phosphate in D-glycero-D-manno-heptose 7-phosphate.</text>
</comment>
<dbReference type="Proteomes" id="UP000651156">
    <property type="component" value="Unassembled WGS sequence"/>
</dbReference>
<keyword evidence="6 9" id="KW-0862">Zinc</keyword>
<proteinExistence type="inferred from homology"/>
<comment type="pathway">
    <text evidence="9">Carbohydrate biosynthesis; D-glycero-D-manno-heptose 7-phosphate biosynthesis; D-glycero-alpha-D-manno-heptose 7-phosphate and D-glycero-beta-D-manno-heptose 7-phosphate from sedoheptulose 7-phosphate: step 1/1.</text>
</comment>
<feature type="binding site" evidence="9">
    <location>
        <begin position="505"/>
        <end position="506"/>
    </location>
    <ligand>
        <name>substrate</name>
    </ligand>
</feature>